<dbReference type="EMBL" id="VLKG01000013">
    <property type="protein sequence ID" value="TWH64092.1"/>
    <property type="molecule type" value="Genomic_DNA"/>
</dbReference>
<comment type="function">
    <text evidence="2">Is required to sustain N(2)-dependent growth in the presence of low levels of carbon monoxide (CO). Probably acts by protecting the N(2) fixation ability of the nitrogenase complex, which is inactivated in the presence of CO.</text>
</comment>
<keyword evidence="1 2" id="KW-0535">Nitrogen fixation</keyword>
<evidence type="ECO:0000313" key="3">
    <source>
        <dbReference type="EMBL" id="TWH64092.1"/>
    </source>
</evidence>
<keyword evidence="4" id="KW-1185">Reference proteome</keyword>
<evidence type="ECO:0000313" key="4">
    <source>
        <dbReference type="Proteomes" id="UP000319627"/>
    </source>
</evidence>
<organism evidence="3 4">
    <name type="scientific">Azomonas agilis</name>
    <dbReference type="NCBI Taxonomy" id="116849"/>
    <lineage>
        <taxon>Bacteria</taxon>
        <taxon>Pseudomonadati</taxon>
        <taxon>Pseudomonadota</taxon>
        <taxon>Gammaproteobacteria</taxon>
        <taxon>Pseudomonadales</taxon>
        <taxon>Pseudomonadaceae</taxon>
        <taxon>Azomonas</taxon>
    </lineage>
</organism>
<gene>
    <name evidence="2" type="primary">cowN</name>
    <name evidence="3" type="ORF">LX59_02766</name>
</gene>
<accession>A0A562HZJ0</accession>
<protein>
    <recommendedName>
        <fullName evidence="2">N(2)-fixation sustaining protein CowN</fullName>
    </recommendedName>
    <alternativeName>
        <fullName evidence="2">CO weal-nitrogenase</fullName>
    </alternativeName>
</protein>
<dbReference type="RefSeq" id="WP_246118769.1">
    <property type="nucleotide sequence ID" value="NZ_VLKG01000013.1"/>
</dbReference>
<dbReference type="NCBIfam" id="NF033689">
    <property type="entry name" value="N2Fix_CO_CowN"/>
    <property type="match status" value="1"/>
</dbReference>
<reference evidence="3 4" key="1">
    <citation type="submission" date="2019-07" db="EMBL/GenBank/DDBJ databases">
        <title>Genomic Encyclopedia of Type Strains, Phase I: the one thousand microbial genomes (KMG-I) project.</title>
        <authorList>
            <person name="Kyrpides N."/>
        </authorList>
    </citation>
    <scope>NUCLEOTIDE SEQUENCE [LARGE SCALE GENOMIC DNA]</scope>
    <source>
        <strain evidence="3 4">DSM 375</strain>
    </source>
</reference>
<sequence length="100" mass="11729">MNDPKITTYRHISGDSPLPYIDCDRCIRKIYARIHQYIGQSAGRCPICNYFVDKIGSRDGSEEDARLLIHAQINLVFELFERNDDEEYLELLRRVEDDCC</sequence>
<dbReference type="Pfam" id="PF20543">
    <property type="entry name" value="CowN"/>
    <property type="match status" value="1"/>
</dbReference>
<dbReference type="InterPro" id="IPR024899">
    <property type="entry name" value="CowN"/>
</dbReference>
<evidence type="ECO:0000256" key="2">
    <source>
        <dbReference type="HAMAP-Rule" id="MF_02117"/>
    </source>
</evidence>
<dbReference type="GO" id="GO:0009399">
    <property type="term" value="P:nitrogen fixation"/>
    <property type="evidence" value="ECO:0007669"/>
    <property type="project" value="UniProtKB-UniRule"/>
</dbReference>
<comment type="similarity">
    <text evidence="2">Belongs to the CowN family.</text>
</comment>
<dbReference type="HAMAP" id="MF_02117">
    <property type="entry name" value="CowN"/>
    <property type="match status" value="1"/>
</dbReference>
<evidence type="ECO:0000256" key="1">
    <source>
        <dbReference type="ARBA" id="ARBA00023231"/>
    </source>
</evidence>
<proteinExistence type="inferred from homology"/>
<dbReference type="AlphaFoldDB" id="A0A562HZJ0"/>
<name>A0A562HZJ0_9GAMM</name>
<comment type="caution">
    <text evidence="3">The sequence shown here is derived from an EMBL/GenBank/DDBJ whole genome shotgun (WGS) entry which is preliminary data.</text>
</comment>
<dbReference type="Proteomes" id="UP000319627">
    <property type="component" value="Unassembled WGS sequence"/>
</dbReference>